<accession>A0A5V4KMI7</accession>
<dbReference type="RefSeq" id="WP_072101556.1">
    <property type="nucleotide sequence ID" value="NZ_MXTF01000059.1"/>
</dbReference>
<dbReference type="SUPFAM" id="SSF49584">
    <property type="entry name" value="Periplasmic chaperone C-domain"/>
    <property type="match status" value="1"/>
</dbReference>
<dbReference type="Pfam" id="PF00345">
    <property type="entry name" value="PapD_N"/>
    <property type="match status" value="1"/>
</dbReference>
<keyword evidence="5" id="KW-0574">Periplasm</keyword>
<organism evidence="10">
    <name type="scientific">Salmonella enterica</name>
    <name type="common">Salmonella choleraesuis</name>
    <dbReference type="NCBI Taxonomy" id="28901"/>
    <lineage>
        <taxon>Bacteria</taxon>
        <taxon>Pseudomonadati</taxon>
        <taxon>Pseudomonadota</taxon>
        <taxon>Gammaproteobacteria</taxon>
        <taxon>Enterobacterales</taxon>
        <taxon>Enterobacteriaceae</taxon>
        <taxon>Salmonella</taxon>
    </lineage>
</organism>
<proteinExistence type="inferred from homology"/>
<dbReference type="InterPro" id="IPR016147">
    <property type="entry name" value="Pili_assmbl_chaperone_N"/>
</dbReference>
<reference evidence="10" key="1">
    <citation type="submission" date="2018-07" db="EMBL/GenBank/DDBJ databases">
        <authorList>
            <consortium name="GenomeTrakr network: Whole genome sequencing for foodborne pathogen traceback"/>
        </authorList>
    </citation>
    <scope>NUCLEOTIDE SEQUENCE</scope>
    <source>
        <strain evidence="10">CFSAN071781</strain>
        <strain evidence="11">FSIS21925352</strain>
    </source>
</reference>
<dbReference type="InterPro" id="IPR001829">
    <property type="entry name" value="Pili_assmbl_chaperone_bac"/>
</dbReference>
<dbReference type="InterPro" id="IPR050643">
    <property type="entry name" value="Periplasmic_pilus_chap"/>
</dbReference>
<keyword evidence="7" id="KW-0393">Immunoglobulin domain</keyword>
<dbReference type="InterPro" id="IPR013783">
    <property type="entry name" value="Ig-like_fold"/>
</dbReference>
<feature type="domain" description="Pili assembly chaperone C-terminal" evidence="9">
    <location>
        <begin position="168"/>
        <end position="226"/>
    </location>
</feature>
<gene>
    <name evidence="10" type="ORF">CVP21_24505</name>
    <name evidence="11" type="ORF">F1J05_24470</name>
</gene>
<dbReference type="GO" id="GO:0030288">
    <property type="term" value="C:outer membrane-bounded periplasmic space"/>
    <property type="evidence" value="ECO:0007669"/>
    <property type="project" value="InterPro"/>
</dbReference>
<evidence type="ECO:0000256" key="6">
    <source>
        <dbReference type="ARBA" id="ARBA00023186"/>
    </source>
</evidence>
<dbReference type="Pfam" id="PF02753">
    <property type="entry name" value="PapD_C"/>
    <property type="match status" value="1"/>
</dbReference>
<dbReference type="InterPro" id="IPR008962">
    <property type="entry name" value="PapD-like_sf"/>
</dbReference>
<keyword evidence="3" id="KW-1029">Fimbrium biogenesis</keyword>
<dbReference type="PRINTS" id="PR00969">
    <property type="entry name" value="CHAPERONPILI"/>
</dbReference>
<dbReference type="InterPro" id="IPR036316">
    <property type="entry name" value="Pili_assmbl_chap_C_dom_sf"/>
</dbReference>
<dbReference type="PANTHER" id="PTHR30251">
    <property type="entry name" value="PILUS ASSEMBLY CHAPERONE"/>
    <property type="match status" value="1"/>
</dbReference>
<dbReference type="PANTHER" id="PTHR30251:SF5">
    <property type="entry name" value="FIMBRIAL CHAPARONE PROTEIN"/>
    <property type="match status" value="1"/>
</dbReference>
<evidence type="ECO:0000259" key="9">
    <source>
        <dbReference type="Pfam" id="PF02753"/>
    </source>
</evidence>
<evidence type="ECO:0000256" key="5">
    <source>
        <dbReference type="ARBA" id="ARBA00022764"/>
    </source>
</evidence>
<comment type="caution">
    <text evidence="10">The sequence shown here is derived from an EMBL/GenBank/DDBJ whole genome shotgun (WGS) entry which is preliminary data.</text>
</comment>
<evidence type="ECO:0000256" key="2">
    <source>
        <dbReference type="ARBA" id="ARBA00007399"/>
    </source>
</evidence>
<comment type="similarity">
    <text evidence="2">Belongs to the periplasmic pilus chaperone family.</text>
</comment>
<keyword evidence="4" id="KW-0732">Signal</keyword>
<evidence type="ECO:0000259" key="8">
    <source>
        <dbReference type="Pfam" id="PF00345"/>
    </source>
</evidence>
<dbReference type="InterPro" id="IPR016148">
    <property type="entry name" value="Pili_assmbl_chaperone_C"/>
</dbReference>
<evidence type="ECO:0000256" key="1">
    <source>
        <dbReference type="ARBA" id="ARBA00004418"/>
    </source>
</evidence>
<name>A0A5V4KMI7_SALER</name>
<evidence type="ECO:0000256" key="4">
    <source>
        <dbReference type="ARBA" id="ARBA00022729"/>
    </source>
</evidence>
<dbReference type="EMBL" id="AAKGQU010000098">
    <property type="protein sequence ID" value="ECR5796726.1"/>
    <property type="molecule type" value="Genomic_DNA"/>
</dbReference>
<comment type="subcellular location">
    <subcellularLocation>
        <location evidence="1">Periplasm</location>
    </subcellularLocation>
</comment>
<evidence type="ECO:0000256" key="7">
    <source>
        <dbReference type="ARBA" id="ARBA00023319"/>
    </source>
</evidence>
<protein>
    <submittedName>
        <fullName evidence="10">Molecular chaperone</fullName>
    </submittedName>
</protein>
<feature type="domain" description="Pili assembly chaperone N-terminal" evidence="8">
    <location>
        <begin position="29"/>
        <end position="147"/>
    </location>
</feature>
<evidence type="ECO:0000313" key="10">
    <source>
        <dbReference type="EMBL" id="EBU2393271.1"/>
    </source>
</evidence>
<dbReference type="EMBL" id="AAHBJY010000064">
    <property type="protein sequence ID" value="EBU2393271.1"/>
    <property type="molecule type" value="Genomic_DNA"/>
</dbReference>
<dbReference type="SUPFAM" id="SSF49354">
    <property type="entry name" value="PapD-like"/>
    <property type="match status" value="1"/>
</dbReference>
<keyword evidence="6" id="KW-0143">Chaperone</keyword>
<dbReference type="GO" id="GO:0071555">
    <property type="term" value="P:cell wall organization"/>
    <property type="evidence" value="ECO:0007669"/>
    <property type="project" value="InterPro"/>
</dbReference>
<evidence type="ECO:0000313" key="11">
    <source>
        <dbReference type="EMBL" id="ECR5796726.1"/>
    </source>
</evidence>
<evidence type="ECO:0000256" key="3">
    <source>
        <dbReference type="ARBA" id="ARBA00022558"/>
    </source>
</evidence>
<dbReference type="Gene3D" id="2.60.40.10">
    <property type="entry name" value="Immunoglobulins"/>
    <property type="match status" value="2"/>
</dbReference>
<dbReference type="AlphaFoldDB" id="A0A5V4KMI7"/>
<sequence length="237" mass="26727">MINPILKYLLSFCFICICGGETLASTFGPHESKIIFDEKDGRAIYSIDNTDPNKAWLVQSWIEDANGNKTDDFVTLPEVIRVEPKSKPVVRIIKKANPQPDHESLYWIVSHSIPAGLGKRDTQTENEARLTLAFRFKVPMFYRPETLPANPEPEKLEWNVGSNGEIRVNNPTKYAVQLHHVNINGKKHQGDGVSYIILPMTSTTLKVKAQGGDKIQYAIINDYGALKNYTSQIKKNK</sequence>